<keyword evidence="1" id="KW-1133">Transmembrane helix</keyword>
<feature type="transmembrane region" description="Helical" evidence="1">
    <location>
        <begin position="46"/>
        <end position="73"/>
    </location>
</feature>
<dbReference type="OrthoDB" id="5429634at2759"/>
<dbReference type="AlphaFoldDB" id="A0A7U2F867"/>
<proteinExistence type="predicted"/>
<keyword evidence="1" id="KW-0812">Transmembrane</keyword>
<evidence type="ECO:0000259" key="2">
    <source>
        <dbReference type="Pfam" id="PF20163"/>
    </source>
</evidence>
<feature type="domain" description="DUF6536" evidence="2">
    <location>
        <begin position="47"/>
        <end position="198"/>
    </location>
</feature>
<feature type="transmembrane region" description="Helical" evidence="1">
    <location>
        <begin position="569"/>
        <end position="588"/>
    </location>
</feature>
<evidence type="ECO:0000313" key="3">
    <source>
        <dbReference type="EMBL" id="QRD00555.1"/>
    </source>
</evidence>
<dbReference type="VEuPathDB" id="FungiDB:JI435_091120"/>
<dbReference type="Pfam" id="PF20163">
    <property type="entry name" value="DUF6536"/>
    <property type="match status" value="1"/>
</dbReference>
<evidence type="ECO:0000313" key="4">
    <source>
        <dbReference type="Proteomes" id="UP000663193"/>
    </source>
</evidence>
<dbReference type="EMBL" id="CP069033">
    <property type="protein sequence ID" value="QRD00555.1"/>
    <property type="molecule type" value="Genomic_DNA"/>
</dbReference>
<protein>
    <recommendedName>
        <fullName evidence="2">DUF6536 domain-containing protein</fullName>
    </recommendedName>
</protein>
<reference evidence="4" key="1">
    <citation type="journal article" date="2021" name="BMC Genomics">
        <title>Chromosome-level genome assembly and manually-curated proteome of model necrotroph Parastagonospora nodorum Sn15 reveals a genome-wide trove of candidate effector homologs, and redundancy of virulence-related functions within an accessory chromosome.</title>
        <authorList>
            <person name="Bertazzoni S."/>
            <person name="Jones D.A.B."/>
            <person name="Phan H.T."/>
            <person name="Tan K.-C."/>
            <person name="Hane J.K."/>
        </authorList>
    </citation>
    <scope>NUCLEOTIDE SEQUENCE [LARGE SCALE GENOMIC DNA]</scope>
    <source>
        <strain evidence="4">SN15 / ATCC MYA-4574 / FGSC 10173)</strain>
    </source>
</reference>
<gene>
    <name evidence="3" type="ORF">JI435_091120</name>
</gene>
<accession>A0A7U2F867</accession>
<sequence>MDFRSRALHCATMAEGWKHELDEPKTVETATFLEPKTSARSKRFQGWGAGVLTCTLSTCLVFLINICLSLGVLGRLGWGRDGQPILHEGQCAKVSKLSTVLHIFINAMSMTLLSASSYCMQCLSAPTRRELDSAHERQSWLDIGVLSPRNIKSVTRSRQVRWLILGLSTIPLHLFYNSVVFSSTGANSYHPILIKDSILKLSPSAELYRSGTSPSSLIQWEYASLNPDLRSLQTGALTWLPELNRLRKLHADGQLTKLENYDCLATYAVQYQVKGSVLLVTENSTLEDDFSSGVGGPWTRQNWVCKEHSCDRYNTSAATREMWQHPETWRIADIDVSYCLAEVLLEKCRLQLSLPLAFVVVFLNAIKAICMVTMLFGGKKKMDHSLIMNIGDTVASFLDRSEAITKNMCLASSDDLRRANNMSWQWDTRHKEFTGTHRRRHISASKTRWVLTCFLYMLMLIAAIFLLNKGFKSANPNASVSPLTIMKSIGWSAPDVRTMIYGPTKDLIANAIIANSPQLILSWVYFSYNGLLTLLAMAREWESYMLHRKGLRVSDAPQGKQRSTYFLQLPYRLAIPFMFVSGFLHWIVSQSFFLVSVQTYSYDTDDPVGWKLQLDHPATRVSIGYSLFPMVVGVVFGGVLLVAIIAAGCARFKTGMPVVGSCSAAISAACQPLGEDDGDAAVAAVQWGEMGRCRNGIRHCGFSREEVREPLIGEWYR</sequence>
<keyword evidence="1" id="KW-0472">Membrane</keyword>
<feature type="transmembrane region" description="Helical" evidence="1">
    <location>
        <begin position="623"/>
        <end position="647"/>
    </location>
</feature>
<feature type="transmembrane region" description="Helical" evidence="1">
    <location>
        <begin position="520"/>
        <end position="538"/>
    </location>
</feature>
<organism evidence="3 4">
    <name type="scientific">Phaeosphaeria nodorum (strain SN15 / ATCC MYA-4574 / FGSC 10173)</name>
    <name type="common">Glume blotch fungus</name>
    <name type="synonym">Parastagonospora nodorum</name>
    <dbReference type="NCBI Taxonomy" id="321614"/>
    <lineage>
        <taxon>Eukaryota</taxon>
        <taxon>Fungi</taxon>
        <taxon>Dikarya</taxon>
        <taxon>Ascomycota</taxon>
        <taxon>Pezizomycotina</taxon>
        <taxon>Dothideomycetes</taxon>
        <taxon>Pleosporomycetidae</taxon>
        <taxon>Pleosporales</taxon>
        <taxon>Pleosporineae</taxon>
        <taxon>Phaeosphaeriaceae</taxon>
        <taxon>Parastagonospora</taxon>
    </lineage>
</organism>
<keyword evidence="4" id="KW-1185">Reference proteome</keyword>
<evidence type="ECO:0000256" key="1">
    <source>
        <dbReference type="SAM" id="Phobius"/>
    </source>
</evidence>
<name>A0A7U2F867_PHANO</name>
<feature type="transmembrane region" description="Helical" evidence="1">
    <location>
        <begin position="449"/>
        <end position="467"/>
    </location>
</feature>
<dbReference type="PANTHER" id="PTHR35395">
    <property type="entry name" value="DUF6536 DOMAIN-CONTAINING PROTEIN"/>
    <property type="match status" value="1"/>
</dbReference>
<dbReference type="InterPro" id="IPR046623">
    <property type="entry name" value="DUF6536"/>
</dbReference>
<dbReference type="PANTHER" id="PTHR35395:SF1">
    <property type="entry name" value="DUF6536 DOMAIN-CONTAINING PROTEIN"/>
    <property type="match status" value="1"/>
</dbReference>
<feature type="transmembrane region" description="Helical" evidence="1">
    <location>
        <begin position="356"/>
        <end position="378"/>
    </location>
</feature>
<dbReference type="Proteomes" id="UP000663193">
    <property type="component" value="Chromosome 11"/>
</dbReference>